<accession>A0A271LL83</accession>
<organism evidence="1 2">
    <name type="scientific">Mesorhizobium temperatum</name>
    <dbReference type="NCBI Taxonomy" id="241416"/>
    <lineage>
        <taxon>Bacteria</taxon>
        <taxon>Pseudomonadati</taxon>
        <taxon>Pseudomonadota</taxon>
        <taxon>Alphaproteobacteria</taxon>
        <taxon>Hyphomicrobiales</taxon>
        <taxon>Phyllobacteriaceae</taxon>
        <taxon>Mesorhizobium</taxon>
    </lineage>
</organism>
<dbReference type="EMBL" id="NPKJ01000045">
    <property type="protein sequence ID" value="PAQ08902.1"/>
    <property type="molecule type" value="Genomic_DNA"/>
</dbReference>
<evidence type="ECO:0000313" key="2">
    <source>
        <dbReference type="Proteomes" id="UP000216442"/>
    </source>
</evidence>
<evidence type="ECO:0000313" key="1">
    <source>
        <dbReference type="EMBL" id="PAQ08902.1"/>
    </source>
</evidence>
<keyword evidence="2" id="KW-1185">Reference proteome</keyword>
<dbReference type="OrthoDB" id="581720at2"/>
<dbReference type="AlphaFoldDB" id="A0A271LL83"/>
<proteinExistence type="predicted"/>
<name>A0A271LL83_9HYPH</name>
<comment type="caution">
    <text evidence="1">The sequence shown here is derived from an EMBL/GenBank/DDBJ whole genome shotgun (WGS) entry which is preliminary data.</text>
</comment>
<dbReference type="Proteomes" id="UP000216442">
    <property type="component" value="Unassembled WGS sequence"/>
</dbReference>
<gene>
    <name evidence="1" type="ORF">CIT26_14955</name>
</gene>
<dbReference type="RefSeq" id="WP_095493326.1">
    <property type="nucleotide sequence ID" value="NZ_NPKJ01000045.1"/>
</dbReference>
<reference evidence="1 2" key="1">
    <citation type="submission" date="2017-08" db="EMBL/GenBank/DDBJ databases">
        <title>Mesorhizobium wenxinae sp. nov., a novel rhizobial species isolated from root nodules of chickpea (Cicer arietinum L.).</title>
        <authorList>
            <person name="Zhang J."/>
        </authorList>
    </citation>
    <scope>NUCLEOTIDE SEQUENCE [LARGE SCALE GENOMIC DNA]</scope>
    <source>
        <strain evidence="1 2">SDW018</strain>
    </source>
</reference>
<sequence length="334" mass="38013">MSISGVPKDDLPDSETERHAALRDYFCDIDGDATLSHAGWDIALHWPGGPDRHVDPRLTEGLVWWGDGVTLPTMVHARRRRGRILSALYDTWTLHSWSEWIRRERVSRDERLVVLHVDDHRDLGSPRLFESDGTWIDSITRNPCRLDQPDTVLAAIESGAIGMGSFMTPFLHGFPGTEVRQLCQPPKAGPTKDFVIELTSIRDTLIDRRRVRPAISLSENTDGGSCGRYRLTTSPTDWLDELGDQRILLHIDMDYFNNRYDGDTDWQHRAVPLDPPNDQLLAKIDEVTDALAHAVRADQLVDIVVAYSPGFFPAEFWATATQRLIPRLERIYER</sequence>
<protein>
    <submittedName>
        <fullName evidence="1">Uncharacterized protein</fullName>
    </submittedName>
</protein>